<evidence type="ECO:0000313" key="2">
    <source>
        <dbReference type="Proteomes" id="UP001221413"/>
    </source>
</evidence>
<comment type="caution">
    <text evidence="1">The sequence shown here is derived from an EMBL/GenBank/DDBJ whole genome shotgun (WGS) entry which is preliminary data.</text>
</comment>
<gene>
    <name evidence="1" type="ORF">Dda_7077</name>
</gene>
<dbReference type="EMBL" id="JAQGDS010000009">
    <property type="protein sequence ID" value="KAJ6258160.1"/>
    <property type="molecule type" value="Genomic_DNA"/>
</dbReference>
<sequence>MLIDSGTGKSINLDPRTWKTQNQLSKIYIKADLGWGIWKRYIVTARPEKAREPSTSQNTTRNA</sequence>
<reference evidence="1" key="1">
    <citation type="submission" date="2023-01" db="EMBL/GenBank/DDBJ databases">
        <title>The chitinases involved in constricting ring structure development in the nematode-trapping fungus Drechslerella dactyloides.</title>
        <authorList>
            <person name="Wang R."/>
            <person name="Zhang L."/>
            <person name="Tang P."/>
            <person name="Li S."/>
            <person name="Liang L."/>
        </authorList>
    </citation>
    <scope>NUCLEOTIDE SEQUENCE</scope>
    <source>
        <strain evidence="1">YMF1.00031</strain>
    </source>
</reference>
<name>A0AAD6NH51_DREDA</name>
<keyword evidence="2" id="KW-1185">Reference proteome</keyword>
<accession>A0AAD6NH51</accession>
<dbReference type="Proteomes" id="UP001221413">
    <property type="component" value="Unassembled WGS sequence"/>
</dbReference>
<evidence type="ECO:0000313" key="1">
    <source>
        <dbReference type="EMBL" id="KAJ6258160.1"/>
    </source>
</evidence>
<protein>
    <submittedName>
        <fullName evidence="1">Uncharacterized protein</fullName>
    </submittedName>
</protein>
<dbReference type="AlphaFoldDB" id="A0AAD6NH51"/>
<organism evidence="1 2">
    <name type="scientific">Drechslerella dactyloides</name>
    <name type="common">Nematode-trapping fungus</name>
    <name type="synonym">Arthrobotrys dactyloides</name>
    <dbReference type="NCBI Taxonomy" id="74499"/>
    <lineage>
        <taxon>Eukaryota</taxon>
        <taxon>Fungi</taxon>
        <taxon>Dikarya</taxon>
        <taxon>Ascomycota</taxon>
        <taxon>Pezizomycotina</taxon>
        <taxon>Orbiliomycetes</taxon>
        <taxon>Orbiliales</taxon>
        <taxon>Orbiliaceae</taxon>
        <taxon>Drechslerella</taxon>
    </lineage>
</organism>
<proteinExistence type="predicted"/>